<dbReference type="PANTHER" id="PTHR43527:SF1">
    <property type="entry name" value="L-THREONINE KINASE"/>
    <property type="match status" value="1"/>
</dbReference>
<organism evidence="6 7">
    <name type="scientific">Shouchella lehensis G1</name>
    <dbReference type="NCBI Taxonomy" id="1246626"/>
    <lineage>
        <taxon>Bacteria</taxon>
        <taxon>Bacillati</taxon>
        <taxon>Bacillota</taxon>
        <taxon>Bacilli</taxon>
        <taxon>Bacillales</taxon>
        <taxon>Bacillaceae</taxon>
        <taxon>Shouchella</taxon>
    </lineage>
</organism>
<dbReference type="KEGG" id="ble:BleG1_0500"/>
<accession>A0A060LXV4</accession>
<dbReference type="InterPro" id="IPR006204">
    <property type="entry name" value="GHMP_kinase_N_dom"/>
</dbReference>
<keyword evidence="7" id="KW-1185">Reference proteome</keyword>
<dbReference type="HOGENOM" id="CLU_056896_0_1_9"/>
<dbReference type="eggNOG" id="COG4542">
    <property type="taxonomic scope" value="Bacteria"/>
</dbReference>
<dbReference type="GO" id="GO:0016301">
    <property type="term" value="F:kinase activity"/>
    <property type="evidence" value="ECO:0007669"/>
    <property type="project" value="UniProtKB-KW"/>
</dbReference>
<dbReference type="InterPro" id="IPR020568">
    <property type="entry name" value="Ribosomal_Su5_D2-typ_SF"/>
</dbReference>
<dbReference type="EMBL" id="CP003923">
    <property type="protein sequence ID" value="AIC93108.1"/>
    <property type="molecule type" value="Genomic_DNA"/>
</dbReference>
<sequence>MNTLIHEEILASNKVGKGISFGTFGELLQGVQLDNDVDFLVTLPIKLYSQAEFYPDSSGSLKVVPELKQKSSQLAINLLNYFNLPTGGTLSIKSDLPEGKGLASSSADLVATARAIDSYYKLNIENDLLERLMKEVEPSDGVMYPAVVSFYHRKVQLEEVFGSIPPLTIIAIDEGGEVDTLEYNKFPKTYTPEEKAEYTLLKNKLKYAFEEQNVIAIGEVATRSAIMNQTWQEKKSLEYFLHQSKNQGALGVVVAHSGTYIGLLLCKEDKYYKQKLNNLHFELESKFEKVYFYDTI</sequence>
<dbReference type="PANTHER" id="PTHR43527">
    <property type="entry name" value="4-DIPHOSPHOCYTIDYL-2-C-METHYL-D-ERYTHRITOL KINASE, CHLOROPLASTIC"/>
    <property type="match status" value="1"/>
</dbReference>
<dbReference type="Gene3D" id="3.30.230.10">
    <property type="match status" value="1"/>
</dbReference>
<dbReference type="AlphaFoldDB" id="A0A060LXV4"/>
<proteinExistence type="predicted"/>
<dbReference type="Proteomes" id="UP000027142">
    <property type="component" value="Chromosome"/>
</dbReference>
<evidence type="ECO:0000256" key="2">
    <source>
        <dbReference type="ARBA" id="ARBA00022741"/>
    </source>
</evidence>
<evidence type="ECO:0000256" key="4">
    <source>
        <dbReference type="ARBA" id="ARBA00022840"/>
    </source>
</evidence>
<dbReference type="RefSeq" id="WP_038476767.1">
    <property type="nucleotide sequence ID" value="NZ_CP003923.1"/>
</dbReference>
<dbReference type="STRING" id="1246626.BleG1_0500"/>
<evidence type="ECO:0000313" key="6">
    <source>
        <dbReference type="EMBL" id="AIC93108.1"/>
    </source>
</evidence>
<keyword evidence="4" id="KW-0067">ATP-binding</keyword>
<keyword evidence="2" id="KW-0547">Nucleotide-binding</keyword>
<dbReference type="Pfam" id="PF00288">
    <property type="entry name" value="GHMP_kinases_N"/>
    <property type="match status" value="1"/>
</dbReference>
<dbReference type="OrthoDB" id="4548147at2"/>
<keyword evidence="3" id="KW-0418">Kinase</keyword>
<evidence type="ECO:0000256" key="1">
    <source>
        <dbReference type="ARBA" id="ARBA00022679"/>
    </source>
</evidence>
<dbReference type="PIRSF" id="PIRSF033887">
    <property type="entry name" value="PduX"/>
    <property type="match status" value="1"/>
</dbReference>
<dbReference type="PATRIC" id="fig|1246626.3.peg.488"/>
<protein>
    <submittedName>
        <fullName evidence="6">PduX-type propanediol utilization/coumermycin biosynthesis protein</fullName>
    </submittedName>
</protein>
<dbReference type="SUPFAM" id="SSF54211">
    <property type="entry name" value="Ribosomal protein S5 domain 2-like"/>
    <property type="match status" value="1"/>
</dbReference>
<feature type="domain" description="GHMP kinase N-terminal" evidence="5">
    <location>
        <begin position="77"/>
        <end position="138"/>
    </location>
</feature>
<evidence type="ECO:0000313" key="7">
    <source>
        <dbReference type="Proteomes" id="UP000027142"/>
    </source>
</evidence>
<evidence type="ECO:0000256" key="3">
    <source>
        <dbReference type="ARBA" id="ARBA00022777"/>
    </source>
</evidence>
<dbReference type="InterPro" id="IPR012363">
    <property type="entry name" value="PduX"/>
</dbReference>
<keyword evidence="1" id="KW-0808">Transferase</keyword>
<name>A0A060LXV4_9BACI</name>
<gene>
    <name evidence="6" type="ORF">BleG1_0500</name>
</gene>
<dbReference type="InterPro" id="IPR014721">
    <property type="entry name" value="Ribsml_uS5_D2-typ_fold_subgr"/>
</dbReference>
<dbReference type="GO" id="GO:0005524">
    <property type="term" value="F:ATP binding"/>
    <property type="evidence" value="ECO:0007669"/>
    <property type="project" value="UniProtKB-KW"/>
</dbReference>
<reference evidence="6 7" key="1">
    <citation type="journal article" date="2014" name="Gene">
        <title>A comparative genomic analysis of the alkalitolerant soil bacterium Bacillus lehensis G1.</title>
        <authorList>
            <person name="Noor Y.M."/>
            <person name="Samsulrizal N.H."/>
            <person name="Jema'on N.A."/>
            <person name="Low K.O."/>
            <person name="Ramli A.N."/>
            <person name="Alias N.I."/>
            <person name="Damis S.I."/>
            <person name="Fuzi S.F."/>
            <person name="Isa M.N."/>
            <person name="Murad A.M."/>
            <person name="Raih M.F."/>
            <person name="Bakar F.D."/>
            <person name="Najimudin N."/>
            <person name="Mahadi N.M."/>
            <person name="Illias R.M."/>
        </authorList>
    </citation>
    <scope>NUCLEOTIDE SEQUENCE [LARGE SCALE GENOMIC DNA]</scope>
    <source>
        <strain evidence="6 7">G1</strain>
    </source>
</reference>
<evidence type="ECO:0000259" key="5">
    <source>
        <dbReference type="Pfam" id="PF00288"/>
    </source>
</evidence>